<evidence type="ECO:0000256" key="3">
    <source>
        <dbReference type="PIRSR" id="PIRSR605511-2"/>
    </source>
</evidence>
<dbReference type="Proteomes" id="UP000245926">
    <property type="component" value="Chromosome"/>
</dbReference>
<dbReference type="Pfam" id="PF08450">
    <property type="entry name" value="SGL"/>
    <property type="match status" value="1"/>
</dbReference>
<sequence>MLDPNIELVVDAQATIGEAPVWAAREGALYWVDVKAPALYRTDTASGETEHWRLPSEIGGFGLQADGSGAILALRSGVFALGFARGNLTHLAEPPFNPRTHRFNESDCDPAGRLWLGTMFEPEPGVEASPEAGHIYSFTVADGLVRHDEVALTANGFAWSPDGRTFYMAHTKDGRIEAIAFDAEQGRLGARRNLVTIPHQVGVPDGGAVDRDGFYWSAIHRGGRLHRYAPDGRLDREVLLPVQNPTMVAFGGDDLETLYVTSATHGQPGQPHEGGLFRCRPGVPGLARPLFGEAPLHSPI</sequence>
<dbReference type="PRINTS" id="PR01790">
    <property type="entry name" value="SMP30FAMILY"/>
</dbReference>
<organism evidence="5 6">
    <name type="scientific">Methylobacterium durans</name>
    <dbReference type="NCBI Taxonomy" id="2202825"/>
    <lineage>
        <taxon>Bacteria</taxon>
        <taxon>Pseudomonadati</taxon>
        <taxon>Pseudomonadota</taxon>
        <taxon>Alphaproteobacteria</taxon>
        <taxon>Hyphomicrobiales</taxon>
        <taxon>Methylobacteriaceae</taxon>
        <taxon>Methylobacterium</taxon>
    </lineage>
</organism>
<dbReference type="EMBL" id="CP029550">
    <property type="protein sequence ID" value="AWN39541.1"/>
    <property type="molecule type" value="Genomic_DNA"/>
</dbReference>
<dbReference type="InterPro" id="IPR005511">
    <property type="entry name" value="SMP-30"/>
</dbReference>
<accession>A0A2U8W1N1</accession>
<dbReference type="GO" id="GO:0005509">
    <property type="term" value="F:calcium ion binding"/>
    <property type="evidence" value="ECO:0007669"/>
    <property type="project" value="TreeGrafter"/>
</dbReference>
<proteinExistence type="inferred from homology"/>
<dbReference type="OrthoDB" id="2633250at2"/>
<comment type="cofactor">
    <cofactor evidence="3">
        <name>Zn(2+)</name>
        <dbReference type="ChEBI" id="CHEBI:29105"/>
    </cofactor>
    <text evidence="3">Binds 1 divalent metal cation per subunit.</text>
</comment>
<dbReference type="PANTHER" id="PTHR10907">
    <property type="entry name" value="REGUCALCIN"/>
    <property type="match status" value="1"/>
</dbReference>
<feature type="binding site" evidence="3">
    <location>
        <position position="18"/>
    </location>
    <ligand>
        <name>a divalent metal cation</name>
        <dbReference type="ChEBI" id="CHEBI:60240"/>
    </ligand>
</feature>
<dbReference type="Gene3D" id="2.120.10.30">
    <property type="entry name" value="TolB, C-terminal domain"/>
    <property type="match status" value="1"/>
</dbReference>
<feature type="active site" description="Proton donor/acceptor" evidence="2">
    <location>
        <position position="205"/>
    </location>
</feature>
<dbReference type="GO" id="GO:0019853">
    <property type="term" value="P:L-ascorbic acid biosynthetic process"/>
    <property type="evidence" value="ECO:0007669"/>
    <property type="project" value="TreeGrafter"/>
</dbReference>
<feature type="binding site" evidence="3">
    <location>
        <position position="102"/>
    </location>
    <ligand>
        <name>substrate</name>
    </ligand>
</feature>
<keyword evidence="3" id="KW-0862">Zinc</keyword>
<dbReference type="AlphaFoldDB" id="A0A2U8W1N1"/>
<evidence type="ECO:0000259" key="4">
    <source>
        <dbReference type="Pfam" id="PF08450"/>
    </source>
</evidence>
<name>A0A2U8W1N1_9HYPH</name>
<dbReference type="SUPFAM" id="SSF63829">
    <property type="entry name" value="Calcium-dependent phosphotriesterase"/>
    <property type="match status" value="1"/>
</dbReference>
<feature type="binding site" evidence="3">
    <location>
        <position position="104"/>
    </location>
    <ligand>
        <name>substrate</name>
    </ligand>
</feature>
<gene>
    <name evidence="5" type="ORF">DK389_02085</name>
</gene>
<reference evidence="6" key="1">
    <citation type="submission" date="2018-05" db="EMBL/GenBank/DDBJ databases">
        <title>Complete Genome Sequence of Methylobacterium sp. 17SD2-17.</title>
        <authorList>
            <person name="Srinivasan S."/>
        </authorList>
    </citation>
    <scope>NUCLEOTIDE SEQUENCE [LARGE SCALE GENOMIC DNA]</scope>
    <source>
        <strain evidence="6">17SD2-17</strain>
    </source>
</reference>
<dbReference type="KEGG" id="mets:DK389_02085"/>
<dbReference type="GO" id="GO:0004341">
    <property type="term" value="F:gluconolactonase activity"/>
    <property type="evidence" value="ECO:0007669"/>
    <property type="project" value="TreeGrafter"/>
</dbReference>
<evidence type="ECO:0000256" key="2">
    <source>
        <dbReference type="PIRSR" id="PIRSR605511-1"/>
    </source>
</evidence>
<dbReference type="PANTHER" id="PTHR10907:SF47">
    <property type="entry name" value="REGUCALCIN"/>
    <property type="match status" value="1"/>
</dbReference>
<dbReference type="InterPro" id="IPR011042">
    <property type="entry name" value="6-blade_b-propeller_TolB-like"/>
</dbReference>
<keyword evidence="6" id="KW-1185">Reference proteome</keyword>
<feature type="domain" description="SMP-30/Gluconolactonase/LRE-like region" evidence="4">
    <location>
        <begin position="16"/>
        <end position="264"/>
    </location>
</feature>
<evidence type="ECO:0000313" key="5">
    <source>
        <dbReference type="EMBL" id="AWN39541.1"/>
    </source>
</evidence>
<dbReference type="RefSeq" id="WP_109887207.1">
    <property type="nucleotide sequence ID" value="NZ_CP029550.1"/>
</dbReference>
<dbReference type="InterPro" id="IPR013658">
    <property type="entry name" value="SGL"/>
</dbReference>
<feature type="binding site" evidence="3">
    <location>
        <position position="205"/>
    </location>
    <ligand>
        <name>a divalent metal cation</name>
        <dbReference type="ChEBI" id="CHEBI:60240"/>
    </ligand>
</feature>
<keyword evidence="3" id="KW-0479">Metal-binding</keyword>
<protein>
    <submittedName>
        <fullName evidence="5">Gluconolaconase</fullName>
    </submittedName>
</protein>
<feature type="binding site" evidence="3">
    <location>
        <position position="155"/>
    </location>
    <ligand>
        <name>a divalent metal cation</name>
        <dbReference type="ChEBI" id="CHEBI:60240"/>
    </ligand>
</feature>
<comment type="similarity">
    <text evidence="1">Belongs to the SMP-30/CGR1 family.</text>
</comment>
<evidence type="ECO:0000313" key="6">
    <source>
        <dbReference type="Proteomes" id="UP000245926"/>
    </source>
</evidence>
<evidence type="ECO:0000256" key="1">
    <source>
        <dbReference type="ARBA" id="ARBA00008853"/>
    </source>
</evidence>